<feature type="region of interest" description="Disordered" evidence="2">
    <location>
        <begin position="53"/>
        <end position="92"/>
    </location>
</feature>
<dbReference type="AlphaFoldDB" id="A0A819SCJ2"/>
<sequence length="125" mass="14296">STLDADRRLTSVQQTHEEEKQLFLGQLQESANQIKELERDLYFYKHKTRELRKSMATSTTSALDGSTTTGIARRKDSNSIEDDFPTQVPTPRTAVQQYQSAPFLLKIGNRSNSSHQIQPDDIKKR</sequence>
<reference evidence="3" key="1">
    <citation type="submission" date="2021-02" db="EMBL/GenBank/DDBJ databases">
        <authorList>
            <person name="Nowell W R."/>
        </authorList>
    </citation>
    <scope>NUCLEOTIDE SEQUENCE</scope>
</reference>
<feature type="non-terminal residue" evidence="3">
    <location>
        <position position="1"/>
    </location>
</feature>
<gene>
    <name evidence="3" type="ORF">OKA104_LOCUS32991</name>
</gene>
<proteinExistence type="predicted"/>
<feature type="compositionally biased region" description="Polar residues" evidence="2">
    <location>
        <begin position="55"/>
        <end position="70"/>
    </location>
</feature>
<evidence type="ECO:0000313" key="4">
    <source>
        <dbReference type="Proteomes" id="UP000663881"/>
    </source>
</evidence>
<dbReference type="Proteomes" id="UP000663881">
    <property type="component" value="Unassembled WGS sequence"/>
</dbReference>
<protein>
    <submittedName>
        <fullName evidence="3">Uncharacterized protein</fullName>
    </submittedName>
</protein>
<evidence type="ECO:0000256" key="1">
    <source>
        <dbReference type="SAM" id="Coils"/>
    </source>
</evidence>
<comment type="caution">
    <text evidence="3">The sequence shown here is derived from an EMBL/GenBank/DDBJ whole genome shotgun (WGS) entry which is preliminary data.</text>
</comment>
<accession>A0A819SCJ2</accession>
<keyword evidence="1" id="KW-0175">Coiled coil</keyword>
<evidence type="ECO:0000313" key="3">
    <source>
        <dbReference type="EMBL" id="CAF4054385.1"/>
    </source>
</evidence>
<evidence type="ECO:0000256" key="2">
    <source>
        <dbReference type="SAM" id="MobiDB-lite"/>
    </source>
</evidence>
<feature type="region of interest" description="Disordered" evidence="2">
    <location>
        <begin position="104"/>
        <end position="125"/>
    </location>
</feature>
<dbReference type="EMBL" id="CAJOAY010004093">
    <property type="protein sequence ID" value="CAF4054385.1"/>
    <property type="molecule type" value="Genomic_DNA"/>
</dbReference>
<organism evidence="3 4">
    <name type="scientific">Adineta steineri</name>
    <dbReference type="NCBI Taxonomy" id="433720"/>
    <lineage>
        <taxon>Eukaryota</taxon>
        <taxon>Metazoa</taxon>
        <taxon>Spiralia</taxon>
        <taxon>Gnathifera</taxon>
        <taxon>Rotifera</taxon>
        <taxon>Eurotatoria</taxon>
        <taxon>Bdelloidea</taxon>
        <taxon>Adinetida</taxon>
        <taxon>Adinetidae</taxon>
        <taxon>Adineta</taxon>
    </lineage>
</organism>
<name>A0A819SCJ2_9BILA</name>
<feature type="coiled-coil region" evidence="1">
    <location>
        <begin position="20"/>
        <end position="47"/>
    </location>
</feature>